<proteinExistence type="predicted"/>
<dbReference type="AlphaFoldDB" id="A0A0G0X2Q8"/>
<organism evidence="1 2">
    <name type="scientific">candidate division WWE3 bacterium GW2011_GWC1_41_7</name>
    <dbReference type="NCBI Taxonomy" id="1619119"/>
    <lineage>
        <taxon>Bacteria</taxon>
        <taxon>Katanobacteria</taxon>
    </lineage>
</organism>
<name>A0A0G0X2Q8_UNCKA</name>
<protein>
    <submittedName>
        <fullName evidence="1">Uncharacterized protein</fullName>
    </submittedName>
</protein>
<gene>
    <name evidence="1" type="ORF">UU77_C0070G0007</name>
</gene>
<evidence type="ECO:0000313" key="2">
    <source>
        <dbReference type="Proteomes" id="UP000034507"/>
    </source>
</evidence>
<dbReference type="Proteomes" id="UP000034507">
    <property type="component" value="Unassembled WGS sequence"/>
</dbReference>
<accession>A0A0G0X2Q8</accession>
<evidence type="ECO:0000313" key="1">
    <source>
        <dbReference type="EMBL" id="KKS18702.1"/>
    </source>
</evidence>
<sequence length="42" mass="5117">MTFFQWWDQATVEQRLELLGLSHSQIYRLEAMYNQQAGERKI</sequence>
<reference evidence="1 2" key="1">
    <citation type="journal article" date="2015" name="Nature">
        <title>rRNA introns, odd ribosomes, and small enigmatic genomes across a large radiation of phyla.</title>
        <authorList>
            <person name="Brown C.T."/>
            <person name="Hug L.A."/>
            <person name="Thomas B.C."/>
            <person name="Sharon I."/>
            <person name="Castelle C.J."/>
            <person name="Singh A."/>
            <person name="Wilkins M.J."/>
            <person name="Williams K.H."/>
            <person name="Banfield J.F."/>
        </authorList>
    </citation>
    <scope>NUCLEOTIDE SEQUENCE [LARGE SCALE GENOMIC DNA]</scope>
</reference>
<dbReference type="EMBL" id="LCBX01000070">
    <property type="protein sequence ID" value="KKS18702.1"/>
    <property type="molecule type" value="Genomic_DNA"/>
</dbReference>
<comment type="caution">
    <text evidence="1">The sequence shown here is derived from an EMBL/GenBank/DDBJ whole genome shotgun (WGS) entry which is preliminary data.</text>
</comment>